<dbReference type="RefSeq" id="WP_106515487.1">
    <property type="nucleotide sequence ID" value="NZ_PXYI01000010.1"/>
</dbReference>
<feature type="compositionally biased region" description="Pro residues" evidence="1">
    <location>
        <begin position="22"/>
        <end position="47"/>
    </location>
</feature>
<dbReference type="OrthoDB" id="7629232at2"/>
<feature type="signal peptide" evidence="2">
    <location>
        <begin position="1"/>
        <end position="18"/>
    </location>
</feature>
<dbReference type="PROSITE" id="PS51257">
    <property type="entry name" value="PROKAR_LIPOPROTEIN"/>
    <property type="match status" value="1"/>
</dbReference>
<dbReference type="AlphaFoldDB" id="A0A2P7QGK6"/>
<evidence type="ECO:0000313" key="3">
    <source>
        <dbReference type="EMBL" id="PSJ37046.1"/>
    </source>
</evidence>
<proteinExistence type="predicted"/>
<sequence>MRMIGRVTALSAAMLASACVPKPQPEPAPAPRPTAPAPQPAPPPTAQPPRAWEDLDLTPGTWVYSSAPDGPRAAYGVAGGEPLFVVRCDRASRRVLLSRTGTGSGQMVVRTSYGRRALPVAARTEPLPSLTATLPAGDPLLDQIAFSRGRFTIDVSGLPELVIPAWPEPARVTEDCRI</sequence>
<evidence type="ECO:0000256" key="2">
    <source>
        <dbReference type="SAM" id="SignalP"/>
    </source>
</evidence>
<dbReference type="EMBL" id="PXYI01000010">
    <property type="protein sequence ID" value="PSJ37046.1"/>
    <property type="molecule type" value="Genomic_DNA"/>
</dbReference>
<comment type="caution">
    <text evidence="3">The sequence shown here is derived from an EMBL/GenBank/DDBJ whole genome shotgun (WGS) entry which is preliminary data.</text>
</comment>
<organism evidence="3 4">
    <name type="scientific">Allosphingosinicella deserti</name>
    <dbReference type="NCBI Taxonomy" id="2116704"/>
    <lineage>
        <taxon>Bacteria</taxon>
        <taxon>Pseudomonadati</taxon>
        <taxon>Pseudomonadota</taxon>
        <taxon>Alphaproteobacteria</taxon>
        <taxon>Sphingomonadales</taxon>
        <taxon>Sphingomonadaceae</taxon>
        <taxon>Allosphingosinicella</taxon>
    </lineage>
</organism>
<gene>
    <name evidence="3" type="ORF">C7I55_23550</name>
</gene>
<accession>A0A2P7QGK6</accession>
<feature type="region of interest" description="Disordered" evidence="1">
    <location>
        <begin position="21"/>
        <end position="51"/>
    </location>
</feature>
<name>A0A2P7QGK6_9SPHN</name>
<feature type="chain" id="PRO_5015129444" description="Lipoprotein" evidence="2">
    <location>
        <begin position="19"/>
        <end position="178"/>
    </location>
</feature>
<evidence type="ECO:0008006" key="5">
    <source>
        <dbReference type="Google" id="ProtNLM"/>
    </source>
</evidence>
<evidence type="ECO:0000313" key="4">
    <source>
        <dbReference type="Proteomes" id="UP000241167"/>
    </source>
</evidence>
<reference evidence="3 4" key="1">
    <citation type="submission" date="2018-03" db="EMBL/GenBank/DDBJ databases">
        <title>The draft genome of Sphingosinicella sp. GL-C-18.</title>
        <authorList>
            <person name="Liu L."/>
            <person name="Li L."/>
            <person name="Liang L."/>
            <person name="Zhang X."/>
            <person name="Wang T."/>
        </authorList>
    </citation>
    <scope>NUCLEOTIDE SEQUENCE [LARGE SCALE GENOMIC DNA]</scope>
    <source>
        <strain evidence="3 4">GL-C-18</strain>
    </source>
</reference>
<keyword evidence="2" id="KW-0732">Signal</keyword>
<dbReference type="Proteomes" id="UP000241167">
    <property type="component" value="Unassembled WGS sequence"/>
</dbReference>
<evidence type="ECO:0000256" key="1">
    <source>
        <dbReference type="SAM" id="MobiDB-lite"/>
    </source>
</evidence>
<protein>
    <recommendedName>
        <fullName evidence="5">Lipoprotein</fullName>
    </recommendedName>
</protein>
<keyword evidence="4" id="KW-1185">Reference proteome</keyword>